<feature type="binding site" evidence="13 14">
    <location>
        <position position="125"/>
    </location>
    <ligand>
        <name>[2Fe-2S] cluster</name>
        <dbReference type="ChEBI" id="CHEBI:190135"/>
    </ligand>
</feature>
<dbReference type="SFLD" id="SFLDS00029">
    <property type="entry name" value="Radical_SAM"/>
    <property type="match status" value="1"/>
</dbReference>
<comment type="cofactor">
    <cofactor evidence="13">
        <name>[2Fe-2S] cluster</name>
        <dbReference type="ChEBI" id="CHEBI:190135"/>
    </cofactor>
    <text evidence="13">Binds 1 [2Fe-2S] cluster. The cluster is coordinated with 3 cysteines and 1 arginine.</text>
</comment>
<feature type="binding site" evidence="13 14">
    <location>
        <position position="185"/>
    </location>
    <ligand>
        <name>[2Fe-2S] cluster</name>
        <dbReference type="ChEBI" id="CHEBI:190135"/>
    </ligand>
</feature>
<evidence type="ECO:0000256" key="8">
    <source>
        <dbReference type="ARBA" id="ARBA00022723"/>
    </source>
</evidence>
<keyword evidence="10 13" id="KW-0408">Iron</keyword>
<dbReference type="GO" id="GO:0005506">
    <property type="term" value="F:iron ion binding"/>
    <property type="evidence" value="ECO:0007669"/>
    <property type="project" value="UniProtKB-UniRule"/>
</dbReference>
<dbReference type="GO" id="GO:0004076">
    <property type="term" value="F:biotin synthase activity"/>
    <property type="evidence" value="ECO:0007669"/>
    <property type="project" value="UniProtKB-UniRule"/>
</dbReference>
<dbReference type="InterPro" id="IPR010722">
    <property type="entry name" value="BATS_dom"/>
</dbReference>
<evidence type="ECO:0000259" key="15">
    <source>
        <dbReference type="PROSITE" id="PS51918"/>
    </source>
</evidence>
<feature type="binding site" evidence="13 14">
    <location>
        <position position="50"/>
    </location>
    <ligand>
        <name>[4Fe-4S] cluster</name>
        <dbReference type="ChEBI" id="CHEBI:49883"/>
        <note>4Fe-4S-S-AdoMet</note>
    </ligand>
</feature>
<dbReference type="Proteomes" id="UP000028926">
    <property type="component" value="Chromosome"/>
</dbReference>
<dbReference type="InterPro" id="IPR007197">
    <property type="entry name" value="rSAM"/>
</dbReference>
<dbReference type="GO" id="GO:0051539">
    <property type="term" value="F:4 iron, 4 sulfur cluster binding"/>
    <property type="evidence" value="ECO:0007669"/>
    <property type="project" value="UniProtKB-KW"/>
</dbReference>
<proteinExistence type="inferred from homology"/>
<reference evidence="16 17" key="1">
    <citation type="submission" date="2014-07" db="EMBL/GenBank/DDBJ databases">
        <title>Comparative genomic insights into amoeba endosymbionts belonging to the families of Holosporaceae and Candidatus Midichloriaceae within Rickettsiales.</title>
        <authorList>
            <person name="Wang Z."/>
            <person name="Wu M."/>
        </authorList>
    </citation>
    <scope>NUCLEOTIDE SEQUENCE [LARGE SCALE GENOMIC DNA]</scope>
    <source>
        <strain evidence="16">PRA3</strain>
    </source>
</reference>
<evidence type="ECO:0000256" key="7">
    <source>
        <dbReference type="ARBA" id="ARBA00022714"/>
    </source>
</evidence>
<sequence length="310" mass="34455">MKKWHLEEVLELFDMPFNDLLFKAHTIHRENFDPNEIQLSTLYNIKTGSCPENCSYCSQSAHFNTGLKKEPLKEIKDVLEKAQAAKANGSSRFCIGAAWRGPKDGDLDRVIEMVKEVKKMGLETCVTLGLLKKEQAEKLKEAGLDYYNHNIDTSESHYDKIITTRTFADRLETIQHVSDAGINVCCGGILGLGETVKDRAEMLLTLANMETPPKSVPINQLMQVPGTPLYGADSVDPIDFIRTIAVARILMPTSYVRLSAGRTEMSKEVQALCFFAGANSTFSGDQLLTADNPGLNEDALMFEKLGMVRI</sequence>
<dbReference type="NCBIfam" id="TIGR00433">
    <property type="entry name" value="bioB"/>
    <property type="match status" value="1"/>
</dbReference>
<dbReference type="FunFam" id="3.20.20.70:FF:000011">
    <property type="entry name" value="Biotin synthase"/>
    <property type="match status" value="1"/>
</dbReference>
<keyword evidence="9 13" id="KW-0093">Biotin biosynthesis</keyword>
<organism evidence="16 17">
    <name type="scientific">Candidatus Odyssella acanthamoebae</name>
    <dbReference type="NCBI Taxonomy" id="91604"/>
    <lineage>
        <taxon>Bacteria</taxon>
        <taxon>Pseudomonadati</taxon>
        <taxon>Pseudomonadota</taxon>
        <taxon>Alphaproteobacteria</taxon>
        <taxon>Holosporales</taxon>
        <taxon>Candidatus Paracaedibacteraceae</taxon>
        <taxon>Candidatus Odyssella</taxon>
    </lineage>
</organism>
<feature type="domain" description="Radical SAM core" evidence="15">
    <location>
        <begin position="35"/>
        <end position="262"/>
    </location>
</feature>
<keyword evidence="8 13" id="KW-0479">Metal-binding</keyword>
<dbReference type="PANTHER" id="PTHR22976">
    <property type="entry name" value="BIOTIN SYNTHASE"/>
    <property type="match status" value="1"/>
</dbReference>
<evidence type="ECO:0000256" key="14">
    <source>
        <dbReference type="PIRSR" id="PIRSR001619-1"/>
    </source>
</evidence>
<dbReference type="UniPathway" id="UPA00078">
    <property type="reaction ID" value="UER00162"/>
</dbReference>
<keyword evidence="5 13" id="KW-0808">Transferase</keyword>
<dbReference type="SFLD" id="SFLDF00272">
    <property type="entry name" value="biotin_synthase"/>
    <property type="match status" value="1"/>
</dbReference>
<dbReference type="PANTHER" id="PTHR22976:SF2">
    <property type="entry name" value="BIOTIN SYNTHASE, MITOCHONDRIAL"/>
    <property type="match status" value="1"/>
</dbReference>
<dbReference type="Pfam" id="PF04055">
    <property type="entry name" value="Radical_SAM"/>
    <property type="match status" value="1"/>
</dbReference>
<comment type="subunit">
    <text evidence="13">Homodimer.</text>
</comment>
<dbReference type="HOGENOM" id="CLU_033172_1_2_5"/>
<keyword evidence="7 13" id="KW-0001">2Fe-2S</keyword>
<dbReference type="SMART" id="SM00729">
    <property type="entry name" value="Elp3"/>
    <property type="match status" value="1"/>
</dbReference>
<dbReference type="PROSITE" id="PS51918">
    <property type="entry name" value="RADICAL_SAM"/>
    <property type="match status" value="1"/>
</dbReference>
<dbReference type="InterPro" id="IPR058240">
    <property type="entry name" value="rSAM_sf"/>
</dbReference>
<comment type="pathway">
    <text evidence="1 13">Cofactor biosynthesis; biotin biosynthesis; biotin from 7,8-diaminononanoate: step 2/2.</text>
</comment>
<comment type="function">
    <text evidence="13">Catalyzes the conversion of dethiobiotin (DTB) to biotin by the insertion of a sulfur atom into dethiobiotin via a radical-based mechanism.</text>
</comment>
<dbReference type="InterPro" id="IPR024177">
    <property type="entry name" value="Biotin_synthase"/>
</dbReference>
<keyword evidence="4 13" id="KW-0004">4Fe-4S</keyword>
<dbReference type="EC" id="2.8.1.6" evidence="3 13"/>
<dbReference type="SUPFAM" id="SSF102114">
    <property type="entry name" value="Radical SAM enzymes"/>
    <property type="match status" value="1"/>
</dbReference>
<evidence type="ECO:0000256" key="2">
    <source>
        <dbReference type="ARBA" id="ARBA00010765"/>
    </source>
</evidence>
<dbReference type="AlphaFoldDB" id="A0A077AUZ3"/>
<dbReference type="GO" id="GO:0051537">
    <property type="term" value="F:2 iron, 2 sulfur cluster binding"/>
    <property type="evidence" value="ECO:0007669"/>
    <property type="project" value="UniProtKB-KW"/>
</dbReference>
<feature type="binding site" evidence="13 14">
    <location>
        <position position="94"/>
    </location>
    <ligand>
        <name>[2Fe-2S] cluster</name>
        <dbReference type="ChEBI" id="CHEBI:190135"/>
    </ligand>
</feature>
<dbReference type="CDD" id="cd01335">
    <property type="entry name" value="Radical_SAM"/>
    <property type="match status" value="1"/>
</dbReference>
<dbReference type="InterPro" id="IPR002684">
    <property type="entry name" value="Biotin_synth/BioAB"/>
</dbReference>
<dbReference type="SMART" id="SM00876">
    <property type="entry name" value="BATS"/>
    <property type="match status" value="1"/>
</dbReference>
<feature type="binding site" evidence="13 14">
    <location>
        <position position="54"/>
    </location>
    <ligand>
        <name>[4Fe-4S] cluster</name>
        <dbReference type="ChEBI" id="CHEBI:49883"/>
        <note>4Fe-4S-S-AdoMet</note>
    </ligand>
</feature>
<dbReference type="GO" id="GO:0009102">
    <property type="term" value="P:biotin biosynthetic process"/>
    <property type="evidence" value="ECO:0007669"/>
    <property type="project" value="UniProtKB-UniRule"/>
</dbReference>
<evidence type="ECO:0000256" key="6">
    <source>
        <dbReference type="ARBA" id="ARBA00022691"/>
    </source>
</evidence>
<evidence type="ECO:0000256" key="10">
    <source>
        <dbReference type="ARBA" id="ARBA00023004"/>
    </source>
</evidence>
<dbReference type="STRING" id="91604.ID47_02560"/>
<evidence type="ECO:0000313" key="17">
    <source>
        <dbReference type="Proteomes" id="UP000028926"/>
    </source>
</evidence>
<dbReference type="PIRSF" id="PIRSF001619">
    <property type="entry name" value="Biotin_synth"/>
    <property type="match status" value="1"/>
</dbReference>
<dbReference type="HAMAP" id="MF_01694">
    <property type="entry name" value="BioB"/>
    <property type="match status" value="1"/>
</dbReference>
<evidence type="ECO:0000256" key="5">
    <source>
        <dbReference type="ARBA" id="ARBA00022679"/>
    </source>
</evidence>
<gene>
    <name evidence="13" type="primary">bioB</name>
    <name evidence="16" type="ORF">ID47_02560</name>
</gene>
<evidence type="ECO:0000256" key="9">
    <source>
        <dbReference type="ARBA" id="ARBA00022756"/>
    </source>
</evidence>
<dbReference type="SFLD" id="SFLDG01060">
    <property type="entry name" value="BATS_domain_containing"/>
    <property type="match status" value="1"/>
</dbReference>
<keyword evidence="17" id="KW-1185">Reference proteome</keyword>
<dbReference type="EMBL" id="CP008941">
    <property type="protein sequence ID" value="AIK95859.1"/>
    <property type="molecule type" value="Genomic_DNA"/>
</dbReference>
<dbReference type="eggNOG" id="COG0502">
    <property type="taxonomic scope" value="Bacteria"/>
</dbReference>
<accession>A0A077AUZ3</accession>
<evidence type="ECO:0000256" key="12">
    <source>
        <dbReference type="ARBA" id="ARBA00051157"/>
    </source>
</evidence>
<dbReference type="InterPro" id="IPR006638">
    <property type="entry name" value="Elp3/MiaA/NifB-like_rSAM"/>
</dbReference>
<keyword evidence="6 13" id="KW-0949">S-adenosyl-L-methionine</keyword>
<name>A0A077AUZ3_9PROT</name>
<protein>
    <recommendedName>
        <fullName evidence="3 13">Biotin synthase</fullName>
        <ecNumber evidence="3 13">2.8.1.6</ecNumber>
    </recommendedName>
</protein>
<keyword evidence="11 13" id="KW-0411">Iron-sulfur</keyword>
<evidence type="ECO:0000256" key="11">
    <source>
        <dbReference type="ARBA" id="ARBA00023014"/>
    </source>
</evidence>
<comment type="catalytic activity">
    <reaction evidence="12 13">
        <text>(4R,5S)-dethiobiotin + (sulfur carrier)-SH + 2 reduced [2Fe-2S]-[ferredoxin] + 2 S-adenosyl-L-methionine = (sulfur carrier)-H + biotin + 2 5'-deoxyadenosine + 2 L-methionine + 2 oxidized [2Fe-2S]-[ferredoxin]</text>
        <dbReference type="Rhea" id="RHEA:22060"/>
        <dbReference type="Rhea" id="RHEA-COMP:10000"/>
        <dbReference type="Rhea" id="RHEA-COMP:10001"/>
        <dbReference type="Rhea" id="RHEA-COMP:14737"/>
        <dbReference type="Rhea" id="RHEA-COMP:14739"/>
        <dbReference type="ChEBI" id="CHEBI:17319"/>
        <dbReference type="ChEBI" id="CHEBI:29917"/>
        <dbReference type="ChEBI" id="CHEBI:33737"/>
        <dbReference type="ChEBI" id="CHEBI:33738"/>
        <dbReference type="ChEBI" id="CHEBI:57586"/>
        <dbReference type="ChEBI" id="CHEBI:57844"/>
        <dbReference type="ChEBI" id="CHEBI:59789"/>
        <dbReference type="ChEBI" id="CHEBI:64428"/>
        <dbReference type="ChEBI" id="CHEBI:149473"/>
        <dbReference type="EC" id="2.8.1.6"/>
    </reaction>
</comment>
<comment type="similarity">
    <text evidence="2 13">Belongs to the radical SAM superfamily. Biotin synthase family.</text>
</comment>
<evidence type="ECO:0000313" key="16">
    <source>
        <dbReference type="EMBL" id="AIK95859.1"/>
    </source>
</evidence>
<comment type="cofactor">
    <cofactor evidence="13 14">
        <name>[4Fe-4S] cluster</name>
        <dbReference type="ChEBI" id="CHEBI:49883"/>
    </cofactor>
    <text evidence="13 14">Binds 1 [4Fe-4S] cluster. The cluster is coordinated with 3 cysteines and an exchangeable S-adenosyl-L-methionine.</text>
</comment>
<dbReference type="RefSeq" id="WP_038463451.1">
    <property type="nucleotide sequence ID" value="NZ_CP008941.1"/>
</dbReference>
<feature type="binding site" evidence="13 14">
    <location>
        <position position="257"/>
    </location>
    <ligand>
        <name>[2Fe-2S] cluster</name>
        <dbReference type="ChEBI" id="CHEBI:190135"/>
    </ligand>
</feature>
<evidence type="ECO:0000256" key="4">
    <source>
        <dbReference type="ARBA" id="ARBA00022485"/>
    </source>
</evidence>
<dbReference type="OrthoDB" id="9786826at2"/>
<dbReference type="SFLD" id="SFLDG01278">
    <property type="entry name" value="biotin_synthase_like"/>
    <property type="match status" value="1"/>
</dbReference>
<evidence type="ECO:0000256" key="1">
    <source>
        <dbReference type="ARBA" id="ARBA00004942"/>
    </source>
</evidence>
<evidence type="ECO:0000256" key="3">
    <source>
        <dbReference type="ARBA" id="ARBA00012236"/>
    </source>
</evidence>
<dbReference type="InterPro" id="IPR013785">
    <property type="entry name" value="Aldolase_TIM"/>
</dbReference>
<dbReference type="Gene3D" id="3.20.20.70">
    <property type="entry name" value="Aldolase class I"/>
    <property type="match status" value="1"/>
</dbReference>
<comment type="cofactor">
    <cofactor evidence="14">
        <name>[2Fe-2S] cluster</name>
        <dbReference type="ChEBI" id="CHEBI:190135"/>
    </cofactor>
    <text evidence="14">Binds 1 [2Fe-2S] cluster. The cluster is coordinated with 3 cysteines and 1 arginine.</text>
</comment>
<dbReference type="KEGG" id="paca:ID47_02560"/>
<feature type="binding site" evidence="13 14">
    <location>
        <position position="57"/>
    </location>
    <ligand>
        <name>[4Fe-4S] cluster</name>
        <dbReference type="ChEBI" id="CHEBI:49883"/>
        <note>4Fe-4S-S-AdoMet</note>
    </ligand>
</feature>
<evidence type="ECO:0000256" key="13">
    <source>
        <dbReference type="HAMAP-Rule" id="MF_01694"/>
    </source>
</evidence>
<dbReference type="Pfam" id="PF06968">
    <property type="entry name" value="BATS"/>
    <property type="match status" value="1"/>
</dbReference>